<keyword evidence="2" id="KW-1185">Reference proteome</keyword>
<proteinExistence type="predicted"/>
<dbReference type="EMBL" id="JAMQPR010000001">
    <property type="protein sequence ID" value="MCW7505050.1"/>
    <property type="molecule type" value="Genomic_DNA"/>
</dbReference>
<gene>
    <name evidence="1" type="ORF">ND855_13020</name>
</gene>
<protein>
    <recommendedName>
        <fullName evidence="3">DUF4468 domain-containing protein</fullName>
    </recommendedName>
</protein>
<name>A0ABT3M9J7_9LEPT</name>
<reference evidence="1 2" key="1">
    <citation type="submission" date="2022-06" db="EMBL/GenBank/DDBJ databases">
        <title>Leptospira isolates from biofilms formed at urban environments.</title>
        <authorList>
            <person name="Ribeiro P.S."/>
            <person name="Sousa T."/>
            <person name="Carvalho N."/>
            <person name="Aburjaile F."/>
            <person name="Neves F."/>
            <person name="Oliveira D."/>
            <person name="Blanco L."/>
            <person name="Lima J."/>
            <person name="Costa F."/>
            <person name="Brenig B."/>
            <person name="Soares S."/>
            <person name="Ramos R."/>
            <person name="Goes-Neto A."/>
            <person name="Matiuzzi M."/>
            <person name="Azevedo V."/>
            <person name="Ristow P."/>
        </authorList>
    </citation>
    <scope>NUCLEOTIDE SEQUENCE [LARGE SCALE GENOMIC DNA]</scope>
    <source>
        <strain evidence="1 2">VSF14</strain>
    </source>
</reference>
<dbReference type="Proteomes" id="UP001208794">
    <property type="component" value="Unassembled WGS sequence"/>
</dbReference>
<organism evidence="1 2">
    <name type="scientific">Leptospira paudalimensis</name>
    <dbReference type="NCBI Taxonomy" id="2950024"/>
    <lineage>
        <taxon>Bacteria</taxon>
        <taxon>Pseudomonadati</taxon>
        <taxon>Spirochaetota</taxon>
        <taxon>Spirochaetia</taxon>
        <taxon>Leptospirales</taxon>
        <taxon>Leptospiraceae</taxon>
        <taxon>Leptospira</taxon>
    </lineage>
</organism>
<comment type="caution">
    <text evidence="1">The sequence shown here is derived from an EMBL/GenBank/DDBJ whole genome shotgun (WGS) entry which is preliminary data.</text>
</comment>
<evidence type="ECO:0008006" key="3">
    <source>
        <dbReference type="Google" id="ProtNLM"/>
    </source>
</evidence>
<sequence length="189" mass="22009">MKVNHKYEFVRGILREMDSKMAQLKIRKQMRQRLGRFRIGPLGLLICISTFFLVSCASLLPPERRVYPKNPVSLPKGMDIHDWMDTKKKQFPNQLLVHTPYGVVYKMMFFRKQKTFLGSYISCSAYIRQIDGKFIELIEMASIINYSDYTKSVGRYNKGGDLGPMSENERTEILLPCIEEFLEPPGNQQ</sequence>
<dbReference type="RefSeq" id="WP_265358682.1">
    <property type="nucleotide sequence ID" value="NZ_JAMQPR010000001.1"/>
</dbReference>
<accession>A0ABT3M9J7</accession>
<evidence type="ECO:0000313" key="1">
    <source>
        <dbReference type="EMBL" id="MCW7505050.1"/>
    </source>
</evidence>
<evidence type="ECO:0000313" key="2">
    <source>
        <dbReference type="Proteomes" id="UP001208794"/>
    </source>
</evidence>